<dbReference type="Proteomes" id="UP000193391">
    <property type="component" value="Unassembled WGS sequence"/>
</dbReference>
<dbReference type="PRINTS" id="PR01182">
    <property type="entry name" value="ORNDCRBXLASE"/>
</dbReference>
<evidence type="ECO:0000256" key="8">
    <source>
        <dbReference type="PIRSR" id="PIRSR600183-50"/>
    </source>
</evidence>
<comment type="cofactor">
    <cofactor evidence="1 8">
        <name>pyridoxal 5'-phosphate</name>
        <dbReference type="ChEBI" id="CHEBI:597326"/>
    </cofactor>
</comment>
<evidence type="ECO:0000259" key="10">
    <source>
        <dbReference type="Pfam" id="PF00278"/>
    </source>
</evidence>
<accession>A0A1Y2KYT1</accession>
<dbReference type="RefSeq" id="WP_085583170.1">
    <property type="nucleotide sequence ID" value="NZ_JFKA01000005.1"/>
</dbReference>
<evidence type="ECO:0000313" key="13">
    <source>
        <dbReference type="Proteomes" id="UP000193391"/>
    </source>
</evidence>
<dbReference type="EC" id="4.1.1.17" evidence="6"/>
<feature type="modified residue" description="N6-(pyridoxal phosphate)lysine" evidence="8">
    <location>
        <position position="49"/>
    </location>
</feature>
<dbReference type="InterPro" id="IPR022643">
    <property type="entry name" value="De-COase2_C"/>
</dbReference>
<gene>
    <name evidence="12" type="ORF">TMES_12910</name>
</gene>
<comment type="caution">
    <text evidence="12">The sequence shown here is derived from an EMBL/GenBank/DDBJ whole genome shotgun (WGS) entry which is preliminary data.</text>
</comment>
<dbReference type="InterPro" id="IPR000183">
    <property type="entry name" value="Orn/DAP/Arg_de-COase"/>
</dbReference>
<feature type="domain" description="Orn/DAP/Arg decarboxylase 2 N-terminal" evidence="11">
    <location>
        <begin position="32"/>
        <end position="261"/>
    </location>
</feature>
<comment type="catalytic activity">
    <reaction evidence="7">
        <text>L-ornithine + H(+) = putrescine + CO2</text>
        <dbReference type="Rhea" id="RHEA:22964"/>
        <dbReference type="ChEBI" id="CHEBI:15378"/>
        <dbReference type="ChEBI" id="CHEBI:16526"/>
        <dbReference type="ChEBI" id="CHEBI:46911"/>
        <dbReference type="ChEBI" id="CHEBI:326268"/>
        <dbReference type="EC" id="4.1.1.17"/>
    </reaction>
</comment>
<dbReference type="GO" id="GO:0033387">
    <property type="term" value="P:putrescine biosynthetic process from arginine, via ornithine"/>
    <property type="evidence" value="ECO:0007669"/>
    <property type="project" value="TreeGrafter"/>
</dbReference>
<dbReference type="GO" id="GO:0004586">
    <property type="term" value="F:ornithine decarboxylase activity"/>
    <property type="evidence" value="ECO:0007669"/>
    <property type="project" value="UniProtKB-EC"/>
</dbReference>
<dbReference type="Pfam" id="PF00278">
    <property type="entry name" value="Orn_DAP_Arg_deC"/>
    <property type="match status" value="1"/>
</dbReference>
<dbReference type="PRINTS" id="PR01179">
    <property type="entry name" value="ODADCRBXLASE"/>
</dbReference>
<feature type="active site" description="Proton donor" evidence="8">
    <location>
        <position position="324"/>
    </location>
</feature>
<dbReference type="STRING" id="1293891.TMES_12910"/>
<name>A0A1Y2KYT1_9PROT</name>
<evidence type="ECO:0000256" key="7">
    <source>
        <dbReference type="ARBA" id="ARBA00049127"/>
    </source>
</evidence>
<dbReference type="InterPro" id="IPR022644">
    <property type="entry name" value="De-COase2_N"/>
</dbReference>
<dbReference type="SUPFAM" id="SSF50621">
    <property type="entry name" value="Alanine racemase C-terminal domain-like"/>
    <property type="match status" value="1"/>
</dbReference>
<evidence type="ECO:0000256" key="6">
    <source>
        <dbReference type="ARBA" id="ARBA00034138"/>
    </source>
</evidence>
<dbReference type="FunFam" id="3.20.20.10:FF:000008">
    <property type="entry name" value="Ornithine decarboxylase"/>
    <property type="match status" value="1"/>
</dbReference>
<reference evidence="12 13" key="1">
    <citation type="submission" date="2014-03" db="EMBL/GenBank/DDBJ databases">
        <title>The draft genome sequence of Thalassospira mesophila JCM 18969.</title>
        <authorList>
            <person name="Lai Q."/>
            <person name="Shao Z."/>
        </authorList>
    </citation>
    <scope>NUCLEOTIDE SEQUENCE [LARGE SCALE GENOMIC DNA]</scope>
    <source>
        <strain evidence="12 13">JCM 18969</strain>
    </source>
</reference>
<dbReference type="PANTHER" id="PTHR11482:SF6">
    <property type="entry name" value="ORNITHINE DECARBOXYLASE 1-RELATED"/>
    <property type="match status" value="1"/>
</dbReference>
<protein>
    <recommendedName>
        <fullName evidence="6">ornithine decarboxylase</fullName>
        <ecNumber evidence="6">4.1.1.17</ecNumber>
    </recommendedName>
</protein>
<dbReference type="InterPro" id="IPR022653">
    <property type="entry name" value="De-COase2_pyr-phos_BS"/>
</dbReference>
<keyword evidence="3 8" id="KW-0663">Pyridoxal phosphate</keyword>
<dbReference type="GO" id="GO:0005737">
    <property type="term" value="C:cytoplasm"/>
    <property type="evidence" value="ECO:0007669"/>
    <property type="project" value="TreeGrafter"/>
</dbReference>
<feature type="domain" description="Orn/DAP/Arg decarboxylase 2 C-terminal" evidence="10">
    <location>
        <begin position="262"/>
        <end position="352"/>
    </location>
</feature>
<evidence type="ECO:0000256" key="9">
    <source>
        <dbReference type="RuleBase" id="RU003737"/>
    </source>
</evidence>
<evidence type="ECO:0000256" key="5">
    <source>
        <dbReference type="ARBA" id="ARBA00034115"/>
    </source>
</evidence>
<comment type="similarity">
    <text evidence="2 9">Belongs to the Orn/Lys/Arg decarboxylase class-II family.</text>
</comment>
<dbReference type="SUPFAM" id="SSF51419">
    <property type="entry name" value="PLP-binding barrel"/>
    <property type="match status" value="1"/>
</dbReference>
<dbReference type="CDD" id="cd00622">
    <property type="entry name" value="PLPDE_III_ODC"/>
    <property type="match status" value="1"/>
</dbReference>
<dbReference type="InterPro" id="IPR002433">
    <property type="entry name" value="Orn_de-COase"/>
</dbReference>
<evidence type="ECO:0000313" key="12">
    <source>
        <dbReference type="EMBL" id="OSQ37882.1"/>
    </source>
</evidence>
<dbReference type="OrthoDB" id="9802147at2"/>
<evidence type="ECO:0000256" key="1">
    <source>
        <dbReference type="ARBA" id="ARBA00001933"/>
    </source>
</evidence>
<proteinExistence type="inferred from homology"/>
<organism evidence="12 13">
    <name type="scientific">Thalassospira mesophila</name>
    <dbReference type="NCBI Taxonomy" id="1293891"/>
    <lineage>
        <taxon>Bacteria</taxon>
        <taxon>Pseudomonadati</taxon>
        <taxon>Pseudomonadota</taxon>
        <taxon>Alphaproteobacteria</taxon>
        <taxon>Rhodospirillales</taxon>
        <taxon>Thalassospiraceae</taxon>
        <taxon>Thalassospira</taxon>
    </lineage>
</organism>
<sequence>MPRHFDTTYDVVKELKPSYPVYCLRPDILRDAARRFVDIFPGKVLYAVKCNPHPEIMRYLHEGGVRHFDTASPEEIALVRRQFPGMDAYFMHPVKSRDAIRSAHRVFGIRHFVIDTEDELHKIRAETDEDPDIIIHVRLATPPAGAAYNLSAKFGARPMTAAELLKKVDSYGYKAGLCFHVGSQCTSPNGYRIAIELIRQVIDFSGVKLHSIDVGGGFPGQYMNQRGPNLDVFMDEIKDCIRWLDMPDITFMCEPGRALVSSGVSLVTQIQLRKEDQLFINDGIYGSLSEAVTGNLRFPVRPMRIDGDFDPEETLEFTIYGPTCDNMDVLPATVNLPADIREGDWIEFGHIGAYSNALATHFNGFFPELLVTVGETFPFIDGEFPQVG</sequence>
<evidence type="ECO:0000259" key="11">
    <source>
        <dbReference type="Pfam" id="PF02784"/>
    </source>
</evidence>
<dbReference type="Gene3D" id="2.40.37.10">
    <property type="entry name" value="Lyase, Ornithine Decarboxylase, Chain A, domain 1"/>
    <property type="match status" value="1"/>
</dbReference>
<evidence type="ECO:0000256" key="4">
    <source>
        <dbReference type="ARBA" id="ARBA00023239"/>
    </source>
</evidence>
<keyword evidence="4" id="KW-0456">Lyase</keyword>
<dbReference type="Pfam" id="PF02784">
    <property type="entry name" value="Orn_Arg_deC_N"/>
    <property type="match status" value="1"/>
</dbReference>
<dbReference type="AlphaFoldDB" id="A0A1Y2KYT1"/>
<dbReference type="Gene3D" id="3.20.20.10">
    <property type="entry name" value="Alanine racemase"/>
    <property type="match status" value="1"/>
</dbReference>
<evidence type="ECO:0000256" key="2">
    <source>
        <dbReference type="ARBA" id="ARBA00008872"/>
    </source>
</evidence>
<evidence type="ECO:0000256" key="3">
    <source>
        <dbReference type="ARBA" id="ARBA00022898"/>
    </source>
</evidence>
<dbReference type="PANTHER" id="PTHR11482">
    <property type="entry name" value="ARGININE/DIAMINOPIMELATE/ORNITHINE DECARBOXYLASE"/>
    <property type="match status" value="1"/>
</dbReference>
<dbReference type="InterPro" id="IPR029066">
    <property type="entry name" value="PLP-binding_barrel"/>
</dbReference>
<dbReference type="PROSITE" id="PS00878">
    <property type="entry name" value="ODR_DC_2_1"/>
    <property type="match status" value="1"/>
</dbReference>
<keyword evidence="13" id="KW-1185">Reference proteome</keyword>
<dbReference type="EMBL" id="JFKA01000005">
    <property type="protein sequence ID" value="OSQ37882.1"/>
    <property type="molecule type" value="Genomic_DNA"/>
</dbReference>
<comment type="pathway">
    <text evidence="5">Amine and polyamine biosynthesis; putrescine biosynthesis via L-ornithine pathway; putrescine from L-ornithine: step 1/1.</text>
</comment>
<dbReference type="InterPro" id="IPR009006">
    <property type="entry name" value="Ala_racemase/Decarboxylase_C"/>
</dbReference>